<dbReference type="InterPro" id="IPR000873">
    <property type="entry name" value="AMP-dep_synth/lig_dom"/>
</dbReference>
<evidence type="ECO:0000313" key="3">
    <source>
        <dbReference type="EMBL" id="HJF13576.1"/>
    </source>
</evidence>
<organism evidence="3 4">
    <name type="scientific">Enteractinococcus helveticum</name>
    <dbReference type="NCBI Taxonomy" id="1837282"/>
    <lineage>
        <taxon>Bacteria</taxon>
        <taxon>Bacillati</taxon>
        <taxon>Actinomycetota</taxon>
        <taxon>Actinomycetes</taxon>
        <taxon>Micrococcales</taxon>
        <taxon>Micrococcaceae</taxon>
    </lineage>
</organism>
<dbReference type="InterPro" id="IPR020845">
    <property type="entry name" value="AMP-binding_CS"/>
</dbReference>
<reference evidence="3" key="2">
    <citation type="submission" date="2021-09" db="EMBL/GenBank/DDBJ databases">
        <authorList>
            <person name="Gilroy R."/>
        </authorList>
    </citation>
    <scope>NUCLEOTIDE SEQUENCE</scope>
    <source>
        <strain evidence="3">ChiHjej13B12-14962</strain>
    </source>
</reference>
<dbReference type="InterPro" id="IPR025110">
    <property type="entry name" value="AMP-bd_C"/>
</dbReference>
<dbReference type="PROSITE" id="PS00455">
    <property type="entry name" value="AMP_BINDING"/>
    <property type="match status" value="1"/>
</dbReference>
<gene>
    <name evidence="3" type="ORF">K8V32_02085</name>
</gene>
<feature type="domain" description="AMP-binding enzyme C-terminal" evidence="2">
    <location>
        <begin position="281"/>
        <end position="341"/>
    </location>
</feature>
<dbReference type="Gene3D" id="3.30.300.30">
    <property type="match status" value="1"/>
</dbReference>
<dbReference type="PANTHER" id="PTHR43767:SF1">
    <property type="entry name" value="NONRIBOSOMAL PEPTIDE SYNTHASE PES1 (EUROFUNG)-RELATED"/>
    <property type="match status" value="1"/>
</dbReference>
<evidence type="ECO:0000259" key="1">
    <source>
        <dbReference type="Pfam" id="PF00501"/>
    </source>
</evidence>
<dbReference type="PANTHER" id="PTHR43767">
    <property type="entry name" value="LONG-CHAIN-FATTY-ACID--COA LIGASE"/>
    <property type="match status" value="1"/>
</dbReference>
<feature type="domain" description="AMP-dependent synthetase/ligase" evidence="1">
    <location>
        <begin position="34"/>
        <end position="194"/>
    </location>
</feature>
<dbReference type="Pfam" id="PF00501">
    <property type="entry name" value="AMP-binding"/>
    <property type="match status" value="1"/>
</dbReference>
<dbReference type="AlphaFoldDB" id="A0A921FLC6"/>
<reference evidence="3" key="1">
    <citation type="journal article" date="2021" name="PeerJ">
        <title>Extensive microbial diversity within the chicken gut microbiome revealed by metagenomics and culture.</title>
        <authorList>
            <person name="Gilroy R."/>
            <person name="Ravi A."/>
            <person name="Getino M."/>
            <person name="Pursley I."/>
            <person name="Horton D.L."/>
            <person name="Alikhan N.F."/>
            <person name="Baker D."/>
            <person name="Gharbi K."/>
            <person name="Hall N."/>
            <person name="Watson M."/>
            <person name="Adriaenssens E.M."/>
            <person name="Foster-Nyarko E."/>
            <person name="Jarju S."/>
            <person name="Secka A."/>
            <person name="Antonio M."/>
            <person name="Oren A."/>
            <person name="Chaudhuri R.R."/>
            <person name="La Ragione R."/>
            <person name="Hildebrand F."/>
            <person name="Pallen M.J."/>
        </authorList>
    </citation>
    <scope>NUCLEOTIDE SEQUENCE</scope>
    <source>
        <strain evidence="3">ChiHjej13B12-14962</strain>
    </source>
</reference>
<accession>A0A921FLC6</accession>
<evidence type="ECO:0000259" key="2">
    <source>
        <dbReference type="Pfam" id="PF13193"/>
    </source>
</evidence>
<dbReference type="SUPFAM" id="SSF56801">
    <property type="entry name" value="Acetyl-CoA synthetase-like"/>
    <property type="match status" value="1"/>
</dbReference>
<sequence>MDAYHALQYGIPFETTAHGVIERPDITDPIRGHPEAIAVVRTSGSTGTPKQTLLTASGLAASAEATAQRIGGQGQWLLAVGTQYVAGLAVVSRCVQAGTVPVTIDPGFSPAEFIAGTNQLDHEFTAVSLVPTQMLRLLDDDAAIAALQSYSAILVGGAAIPERITEAAKRYGLNLHRTYGMSETCGGCVYDGVPLPGVTVDTIAHNGVDRLRITGPMVAAGYFDNPELTAAHFVDGAYLTDDYGTVTDGVVAVHGRLDDVINTGGVKVSAAKIQQVLQRWVPEAFVTGIPDAAWGHRVSAVVTGDVSEQVLADAVRSAMGAPAVPKTWLRLDALPMLENGKPDRITLTKWLTKE</sequence>
<proteinExistence type="predicted"/>
<dbReference type="GO" id="GO:0016878">
    <property type="term" value="F:acid-thiol ligase activity"/>
    <property type="evidence" value="ECO:0007669"/>
    <property type="project" value="UniProtKB-ARBA"/>
</dbReference>
<evidence type="ECO:0000313" key="4">
    <source>
        <dbReference type="Proteomes" id="UP000703315"/>
    </source>
</evidence>
<name>A0A921FLC6_9MICC</name>
<dbReference type="Pfam" id="PF13193">
    <property type="entry name" value="AMP-binding_C"/>
    <property type="match status" value="1"/>
</dbReference>
<dbReference type="InterPro" id="IPR050237">
    <property type="entry name" value="ATP-dep_AMP-bd_enzyme"/>
</dbReference>
<dbReference type="InterPro" id="IPR042099">
    <property type="entry name" value="ANL_N_sf"/>
</dbReference>
<dbReference type="EMBL" id="DYXC01000029">
    <property type="protein sequence ID" value="HJF13576.1"/>
    <property type="molecule type" value="Genomic_DNA"/>
</dbReference>
<dbReference type="RefSeq" id="WP_303902124.1">
    <property type="nucleotide sequence ID" value="NZ_DYXC01000029.1"/>
</dbReference>
<dbReference type="InterPro" id="IPR045851">
    <property type="entry name" value="AMP-bd_C_sf"/>
</dbReference>
<comment type="caution">
    <text evidence="3">The sequence shown here is derived from an EMBL/GenBank/DDBJ whole genome shotgun (WGS) entry which is preliminary data.</text>
</comment>
<dbReference type="Gene3D" id="3.40.50.12780">
    <property type="entry name" value="N-terminal domain of ligase-like"/>
    <property type="match status" value="1"/>
</dbReference>
<protein>
    <submittedName>
        <fullName evidence="3">AMP-binding protein</fullName>
    </submittedName>
</protein>
<dbReference type="Proteomes" id="UP000703315">
    <property type="component" value="Unassembled WGS sequence"/>
</dbReference>